<accession>A0A8C3TIF0</accession>
<keyword evidence="7" id="KW-0131">Cell cycle</keyword>
<dbReference type="GO" id="GO:0016887">
    <property type="term" value="F:ATP hydrolysis activity"/>
    <property type="evidence" value="ECO:0007669"/>
    <property type="project" value="InterPro"/>
</dbReference>
<evidence type="ECO:0000259" key="10">
    <source>
        <dbReference type="SMART" id="SM00968"/>
    </source>
</evidence>
<dbReference type="GO" id="GO:0003677">
    <property type="term" value="F:DNA binding"/>
    <property type="evidence" value="ECO:0007669"/>
    <property type="project" value="TreeGrafter"/>
</dbReference>
<keyword evidence="5 9" id="KW-0175">Coiled coil</keyword>
<evidence type="ECO:0000256" key="1">
    <source>
        <dbReference type="ARBA" id="ARBA00004123"/>
    </source>
</evidence>
<evidence type="ECO:0000256" key="7">
    <source>
        <dbReference type="ARBA" id="ARBA00023306"/>
    </source>
</evidence>
<dbReference type="FunFam" id="3.40.50.300:FF:000564">
    <property type="entry name" value="Structural maintenance of chromosomes 1A"/>
    <property type="match status" value="1"/>
</dbReference>
<reference evidence="11" key="3">
    <citation type="submission" date="2025-09" db="UniProtKB">
        <authorList>
            <consortium name="Ensembl"/>
        </authorList>
    </citation>
    <scope>IDENTIFICATION</scope>
</reference>
<dbReference type="Gene3D" id="3.30.70.1620">
    <property type="match status" value="1"/>
</dbReference>
<protein>
    <recommendedName>
        <fullName evidence="8">Structural maintenance of chromosomes protein</fullName>
    </recommendedName>
</protein>
<evidence type="ECO:0000256" key="5">
    <source>
        <dbReference type="ARBA" id="ARBA00023054"/>
    </source>
</evidence>
<dbReference type="GO" id="GO:0005524">
    <property type="term" value="F:ATP binding"/>
    <property type="evidence" value="ECO:0007669"/>
    <property type="project" value="InterPro"/>
</dbReference>
<dbReference type="FunFam" id="3.30.70.1620:FF:000001">
    <property type="entry name" value="Structural maintenance of chromosomes 1B"/>
    <property type="match status" value="1"/>
</dbReference>
<evidence type="ECO:0000256" key="8">
    <source>
        <dbReference type="PIRNR" id="PIRNR005719"/>
    </source>
</evidence>
<gene>
    <name evidence="11" type="primary">SMC1B</name>
</gene>
<evidence type="ECO:0000256" key="6">
    <source>
        <dbReference type="ARBA" id="ARBA00023242"/>
    </source>
</evidence>
<dbReference type="GO" id="GO:0005634">
    <property type="term" value="C:nucleus"/>
    <property type="evidence" value="ECO:0007669"/>
    <property type="project" value="UniProtKB-SubCell"/>
</dbReference>
<keyword evidence="6 8" id="KW-0539">Nucleus</keyword>
<keyword evidence="12" id="KW-1185">Reference proteome</keyword>
<name>A0A8C3TIF0_CATUS</name>
<comment type="similarity">
    <text evidence="3">Belongs to the SMC family. SMC1 subfamily.</text>
</comment>
<dbReference type="FunFam" id="1.20.1060.20:FF:000001">
    <property type="entry name" value="Structural maintenance of chromosomes 1A"/>
    <property type="match status" value="1"/>
</dbReference>
<dbReference type="Ensembl" id="ENSCUST00005000705.1">
    <property type="protein sequence ID" value="ENSCUSP00005000666.1"/>
    <property type="gene ID" value="ENSCUSG00005000467.1"/>
</dbReference>
<keyword evidence="4" id="KW-0158">Chromosome</keyword>
<evidence type="ECO:0000256" key="4">
    <source>
        <dbReference type="ARBA" id="ARBA00022454"/>
    </source>
</evidence>
<evidence type="ECO:0000313" key="11">
    <source>
        <dbReference type="Ensembl" id="ENSCUSP00005000666.1"/>
    </source>
</evidence>
<dbReference type="PIRSF" id="PIRSF005719">
    <property type="entry name" value="SMC"/>
    <property type="match status" value="1"/>
</dbReference>
<dbReference type="InterPro" id="IPR036277">
    <property type="entry name" value="SMC_hinge_sf"/>
</dbReference>
<organism evidence="11 12">
    <name type="scientific">Catharus ustulatus</name>
    <name type="common">Russet-backed thrush</name>
    <name type="synonym">Hylocichla ustulatus</name>
    <dbReference type="NCBI Taxonomy" id="91951"/>
    <lineage>
        <taxon>Eukaryota</taxon>
        <taxon>Metazoa</taxon>
        <taxon>Chordata</taxon>
        <taxon>Craniata</taxon>
        <taxon>Vertebrata</taxon>
        <taxon>Euteleostomi</taxon>
        <taxon>Archelosauria</taxon>
        <taxon>Archosauria</taxon>
        <taxon>Dinosauria</taxon>
        <taxon>Saurischia</taxon>
        <taxon>Theropoda</taxon>
        <taxon>Coelurosauria</taxon>
        <taxon>Aves</taxon>
        <taxon>Neognathae</taxon>
        <taxon>Neoaves</taxon>
        <taxon>Telluraves</taxon>
        <taxon>Australaves</taxon>
        <taxon>Passeriformes</taxon>
        <taxon>Turdidae</taxon>
        <taxon>Catharus</taxon>
    </lineage>
</organism>
<dbReference type="Gene3D" id="1.20.1060.20">
    <property type="match status" value="1"/>
</dbReference>
<dbReference type="SMART" id="SM00968">
    <property type="entry name" value="SMC_hinge"/>
    <property type="match status" value="1"/>
</dbReference>
<evidence type="ECO:0000256" key="3">
    <source>
        <dbReference type="ARBA" id="ARBA00005597"/>
    </source>
</evidence>
<dbReference type="CDD" id="cd03275">
    <property type="entry name" value="ABC_SMC1_euk"/>
    <property type="match status" value="1"/>
</dbReference>
<evidence type="ECO:0000313" key="12">
    <source>
        <dbReference type="Proteomes" id="UP000694563"/>
    </source>
</evidence>
<dbReference type="InterPro" id="IPR010935">
    <property type="entry name" value="SMC_hinge"/>
</dbReference>
<dbReference type="GO" id="GO:0030893">
    <property type="term" value="C:meiotic cohesin complex"/>
    <property type="evidence" value="ECO:0007669"/>
    <property type="project" value="TreeGrafter"/>
</dbReference>
<feature type="coiled-coil region" evidence="9">
    <location>
        <begin position="161"/>
        <end position="219"/>
    </location>
</feature>
<dbReference type="SUPFAM" id="SSF75553">
    <property type="entry name" value="Smc hinge domain"/>
    <property type="match status" value="1"/>
</dbReference>
<feature type="coiled-coil region" evidence="9">
    <location>
        <begin position="777"/>
        <end position="904"/>
    </location>
</feature>
<dbReference type="GO" id="GO:0007062">
    <property type="term" value="P:sister chromatid cohesion"/>
    <property type="evidence" value="ECO:0007669"/>
    <property type="project" value="InterPro"/>
</dbReference>
<feature type="coiled-coil region" evidence="9">
    <location>
        <begin position="672"/>
        <end position="712"/>
    </location>
</feature>
<comment type="subcellular location">
    <subcellularLocation>
        <location evidence="2">Chromosome</location>
    </subcellularLocation>
    <subcellularLocation>
        <location evidence="1 8">Nucleus</location>
    </subcellularLocation>
</comment>
<feature type="domain" description="SMC hinge" evidence="10">
    <location>
        <begin position="514"/>
        <end position="630"/>
    </location>
</feature>
<dbReference type="SUPFAM" id="SSF52540">
    <property type="entry name" value="P-loop containing nucleoside triphosphate hydrolases"/>
    <property type="match status" value="2"/>
</dbReference>
<dbReference type="InterPro" id="IPR027417">
    <property type="entry name" value="P-loop_NTPase"/>
</dbReference>
<reference evidence="11" key="2">
    <citation type="submission" date="2025-08" db="UniProtKB">
        <authorList>
            <consortium name="Ensembl"/>
        </authorList>
    </citation>
    <scope>IDENTIFICATION</scope>
</reference>
<dbReference type="Proteomes" id="UP000694563">
    <property type="component" value="Chromosome 4"/>
</dbReference>
<evidence type="ECO:0000256" key="2">
    <source>
        <dbReference type="ARBA" id="ARBA00004286"/>
    </source>
</evidence>
<dbReference type="InterPro" id="IPR024704">
    <property type="entry name" value="SMC"/>
</dbReference>
<dbReference type="AlphaFoldDB" id="A0A8C3TIF0"/>
<dbReference type="InterPro" id="IPR028468">
    <property type="entry name" value="Smc1_ABC"/>
</dbReference>
<dbReference type="Pfam" id="PF06470">
    <property type="entry name" value="SMC_hinge"/>
    <property type="match status" value="1"/>
</dbReference>
<proteinExistence type="inferred from homology"/>
<dbReference type="Pfam" id="PF02463">
    <property type="entry name" value="SMC_N"/>
    <property type="match status" value="1"/>
</dbReference>
<dbReference type="InterPro" id="IPR003395">
    <property type="entry name" value="RecF/RecN/SMC_N"/>
</dbReference>
<feature type="coiled-coil region" evidence="9">
    <location>
        <begin position="319"/>
        <end position="491"/>
    </location>
</feature>
<reference evidence="11" key="1">
    <citation type="submission" date="2020-10" db="EMBL/GenBank/DDBJ databases">
        <title>Catharus ustulatus (Swainson's thrush) genome, bCatUst1, primary haplotype v2.</title>
        <authorList>
            <person name="Delmore K."/>
            <person name="Vafadar M."/>
            <person name="Formenti G."/>
            <person name="Chow W."/>
            <person name="Pelan S."/>
            <person name="Howe K."/>
            <person name="Rhie A."/>
            <person name="Mountcastle J."/>
            <person name="Haase B."/>
            <person name="Fedrigo O."/>
            <person name="Jarvis E.D."/>
        </authorList>
    </citation>
    <scope>NUCLEOTIDE SEQUENCE [LARGE SCALE GENOMIC DNA]</scope>
</reference>
<sequence>MGYLKLLVVKDFKSWRGQVVIGPFMRFNCIIGPNGSGKSNIMDAVSFAMCEKIANLRVKSVRELIHGAHVGKPVSSTASVKIVYCEEDGEEKTFSRVIRGSCSEFLFNDKSVSRSAYISELEKIGILVKARNCLVFQGTVESIAMKKPKERTQLFEQISNSWEYAEEYEQKKKKMQQAEEDAQFNYNRKKGVAAERKQAKIEKEEAEHYQMLIKELDEERIQLQLFQLYHNEKQIDFLKSNLDEKNMEAYIKKESLSTAEDSFKVKKKMFGILNRDQQHMEKEMKTLEASLVQQRALYIKAKENTSYQIKKVEMSNKSLRDKEKLCGKEKQNIEELETELNDIEKAWRSFEEKIEEERRERAAEIDLGESQVNQERYKELKEIARKKVATLAQQLEKLRWEDKGDQERLKLNRRKKNEIETIKQTVEQIEEHEKRVEKLEEYVKICTASLTEKKQQEEVLAKEIENATIQMAEVNKDLNKVVDELQNAKIDYHEGRREQMRAEILESLKRLYPDSVFGRLLDLCHPIHKKYQLAVTKVFSKYMTAIVVATEKTAKDCIRFLKQERAEPETFLALDYLDVKPINEKLREIRGAKMMVDVVQTQFPPLKKVIQFVSGNALICETVKEAKHFAFDGPVRLKTVALDGTLFLKSGVISGGSSDLRFKARRWDEKEISKMKERRESLMNELKDLMKIRRKEADLKQLRAQCQGTQTRLKYSQSELDVIKKKHLANLFMHEVIEYFTSEFQNSIIIFFVPFLFSKVEDVVFRKFCEEIGIENIRVYEQEHVRQQEEIDKRRLEFENQRTRLNIQLEYHRDHLQKLTNSVSKLRETVHKDEAEIIKLKKVIIKSEQQHLKDRLSAHKSELTKSQKEVEEFRKMMLTLNREATELQREATALETSLEEKRLKKHNLLLECKVQDLKIHLLFGSLDDISEVEELESDEDRKDHVKQMQEEIKSKEVTLMKTAAPNLRAGEKLQLARDKFQESIDAFENSRKEARICKREFVEVKKRRYELFARCFEHASVAIDRIYKRLCRNSSAQAFLSLENPEEPYLEGIGFHCVAPGKRFMPMDSLSGGERTVAALALVFAIHSFRPAPFFILDEIDAALDNTNIDKVSRFIREQAHEQTQMIVISLKEEFFCKADALIGVCPEHDDIMFSQVLTLDLTEYPEEEEQDTEERPSPDSLFE</sequence>
<evidence type="ECO:0000256" key="9">
    <source>
        <dbReference type="SAM" id="Coils"/>
    </source>
</evidence>
<dbReference type="PANTHER" id="PTHR18937">
    <property type="entry name" value="STRUCTURAL MAINTENANCE OF CHROMOSOMES SMC FAMILY MEMBER"/>
    <property type="match status" value="1"/>
</dbReference>
<dbReference type="Gene3D" id="3.40.50.300">
    <property type="entry name" value="P-loop containing nucleotide triphosphate hydrolases"/>
    <property type="match status" value="2"/>
</dbReference>
<dbReference type="PANTHER" id="PTHR18937:SF147">
    <property type="entry name" value="STRUCTURAL MAINTENANCE OF CHROMOSOMES PROTEIN 1B"/>
    <property type="match status" value="1"/>
</dbReference>